<dbReference type="InterPro" id="IPR036259">
    <property type="entry name" value="MFS_trans_sf"/>
</dbReference>
<gene>
    <name evidence="7" type="ORF">ACHAXA_007580</name>
</gene>
<keyword evidence="4 6" id="KW-1133">Transmembrane helix</keyword>
<evidence type="ECO:0000256" key="5">
    <source>
        <dbReference type="ARBA" id="ARBA00023136"/>
    </source>
</evidence>
<name>A0ABD3R5D0_9STRA</name>
<dbReference type="InterPro" id="IPR051068">
    <property type="entry name" value="MFS_Domain-Containing_Protein"/>
</dbReference>
<feature type="transmembrane region" description="Helical" evidence="6">
    <location>
        <begin position="180"/>
        <end position="197"/>
    </location>
</feature>
<evidence type="ECO:0000256" key="3">
    <source>
        <dbReference type="ARBA" id="ARBA00022692"/>
    </source>
</evidence>
<evidence type="ECO:0000256" key="1">
    <source>
        <dbReference type="ARBA" id="ARBA00004127"/>
    </source>
</evidence>
<keyword evidence="3 6" id="KW-0812">Transmembrane</keyword>
<protein>
    <submittedName>
        <fullName evidence="7">Uncharacterized protein</fullName>
    </submittedName>
</protein>
<keyword evidence="2" id="KW-0813">Transport</keyword>
<dbReference type="Gene3D" id="1.20.1250.20">
    <property type="entry name" value="MFS general substrate transporter like domains"/>
    <property type="match status" value="1"/>
</dbReference>
<evidence type="ECO:0000256" key="4">
    <source>
        <dbReference type="ARBA" id="ARBA00022989"/>
    </source>
</evidence>
<feature type="transmembrane region" description="Helical" evidence="6">
    <location>
        <begin position="123"/>
        <end position="142"/>
    </location>
</feature>
<dbReference type="PANTHER" id="PTHR23510:SF3">
    <property type="entry name" value="MAJOR FACILITATOR SUPERFAMILY DOMAIN-CONTAINING PROTEIN 8"/>
    <property type="match status" value="1"/>
</dbReference>
<organism evidence="7 8">
    <name type="scientific">Cyclostephanos tholiformis</name>
    <dbReference type="NCBI Taxonomy" id="382380"/>
    <lineage>
        <taxon>Eukaryota</taxon>
        <taxon>Sar</taxon>
        <taxon>Stramenopiles</taxon>
        <taxon>Ochrophyta</taxon>
        <taxon>Bacillariophyta</taxon>
        <taxon>Coscinodiscophyceae</taxon>
        <taxon>Thalassiosirophycidae</taxon>
        <taxon>Stephanodiscales</taxon>
        <taxon>Stephanodiscaceae</taxon>
        <taxon>Cyclostephanos</taxon>
    </lineage>
</organism>
<evidence type="ECO:0000256" key="6">
    <source>
        <dbReference type="SAM" id="Phobius"/>
    </source>
</evidence>
<dbReference type="EMBL" id="JALLPB020000586">
    <property type="protein sequence ID" value="KAL3807767.1"/>
    <property type="molecule type" value="Genomic_DNA"/>
</dbReference>
<accession>A0ABD3R5D0</accession>
<dbReference type="GO" id="GO:0012505">
    <property type="term" value="C:endomembrane system"/>
    <property type="evidence" value="ECO:0007669"/>
    <property type="project" value="UniProtKB-SubCell"/>
</dbReference>
<evidence type="ECO:0000256" key="2">
    <source>
        <dbReference type="ARBA" id="ARBA00022448"/>
    </source>
</evidence>
<dbReference type="AlphaFoldDB" id="A0ABD3R5D0"/>
<feature type="transmembrane region" description="Helical" evidence="6">
    <location>
        <begin position="20"/>
        <end position="40"/>
    </location>
</feature>
<keyword evidence="5 6" id="KW-0472">Membrane</keyword>
<feature type="transmembrane region" description="Helical" evidence="6">
    <location>
        <begin position="247"/>
        <end position="266"/>
    </location>
</feature>
<dbReference type="Pfam" id="PF07690">
    <property type="entry name" value="MFS_1"/>
    <property type="match status" value="1"/>
</dbReference>
<dbReference type="Proteomes" id="UP001530377">
    <property type="component" value="Unassembled WGS sequence"/>
</dbReference>
<reference evidence="7 8" key="1">
    <citation type="submission" date="2024-10" db="EMBL/GenBank/DDBJ databases">
        <title>Updated reference genomes for cyclostephanoid diatoms.</title>
        <authorList>
            <person name="Roberts W.R."/>
            <person name="Alverson A.J."/>
        </authorList>
    </citation>
    <scope>NUCLEOTIDE SEQUENCE [LARGE SCALE GENOMIC DNA]</scope>
    <source>
        <strain evidence="7 8">AJA228-03</strain>
    </source>
</reference>
<dbReference type="SUPFAM" id="SSF103473">
    <property type="entry name" value="MFS general substrate transporter"/>
    <property type="match status" value="1"/>
</dbReference>
<feature type="transmembrane region" description="Helical" evidence="6">
    <location>
        <begin position="93"/>
        <end position="117"/>
    </location>
</feature>
<keyword evidence="8" id="KW-1185">Reference proteome</keyword>
<comment type="caution">
    <text evidence="7">The sequence shown here is derived from an EMBL/GenBank/DDBJ whole genome shotgun (WGS) entry which is preliminary data.</text>
</comment>
<evidence type="ECO:0000313" key="8">
    <source>
        <dbReference type="Proteomes" id="UP001530377"/>
    </source>
</evidence>
<sequence length="269" mass="29379">MEKSSSSVIESDARNFQAPYMASISLSVLGGLFYAVAPAFSDKSTALASVALGRILGGFGRANSALGFAYVARGCPANERTSVTTLLGGVQMIGMAIAPLFSACFTGVNFSLFGIHFDNLNSVGVFIVIINVASQVVVYIFLPDLPTVEDKSSNDNESERVSESNRWLQMFRSIARDPHVGIPFLTIFTFNFNWQFIETALAPVSFDVFGWGPVEVAYVLGVMSFIVFLGMASVHNLSQKGVPDFQLLLWGLAANTFAYMLLFFLWRRK</sequence>
<feature type="transmembrane region" description="Helical" evidence="6">
    <location>
        <begin position="46"/>
        <end position="72"/>
    </location>
</feature>
<comment type="subcellular location">
    <subcellularLocation>
        <location evidence="1">Endomembrane system</location>
        <topology evidence="1">Multi-pass membrane protein</topology>
    </subcellularLocation>
</comment>
<evidence type="ECO:0000313" key="7">
    <source>
        <dbReference type="EMBL" id="KAL3807767.1"/>
    </source>
</evidence>
<feature type="transmembrane region" description="Helical" evidence="6">
    <location>
        <begin position="217"/>
        <end position="235"/>
    </location>
</feature>
<dbReference type="PANTHER" id="PTHR23510">
    <property type="entry name" value="INNER MEMBRANE TRANSPORT PROTEIN YAJR"/>
    <property type="match status" value="1"/>
</dbReference>
<proteinExistence type="predicted"/>
<dbReference type="InterPro" id="IPR011701">
    <property type="entry name" value="MFS"/>
</dbReference>